<proteinExistence type="predicted"/>
<dbReference type="NCBIfam" id="TIGR01447">
    <property type="entry name" value="recD"/>
    <property type="match status" value="1"/>
</dbReference>
<keyword evidence="1" id="KW-0547">Nucleotide-binding</keyword>
<dbReference type="InterPro" id="IPR027785">
    <property type="entry name" value="UvrD-like_helicase_C"/>
</dbReference>
<sequence>MTEDNLTERPWPLIHLCKEKGMIDELDLTLAKNLLKNEKDKKEEWALFLCHMSRSLREGSLAVSLESGKLMPSPVSIWKDKKKDPLLSPVDIAAVEEKIIEGFHLPASLVHERSTEKAADKPIIREGNRLYFQRSLRAEERFLQSMTQFLKFRKKDKFDRQKAMLFVEEMKRSGSLEEKQAQAALAFLDSAITLIMGGPGTGKTYTAAMIVRMLQQARISSEPYKIALAAPTGKAASNLKQALSKCGATEGIEEPRTLHSLLNLGYQSKEVKSPYQLSHDLYIIDEASMIDIELMTALLRSMKPTAKAIFLGDQNQLPPIDLGSPFSDIADAKDNLPPSLSCVELNVSIRCETKDILELSKLMLEGDGNKTVQFLKVPREEVEWRPIHDEGDKEILGHIVASSKLKYEWMVRENLTDTELFQLKSTFTVLTPFRVGMLGSEAINHAINKAFATATSKGAVPIIILENKPDLGLFNGDIGFLKEGHSGQRKAIFLKQNTVETIAFPEAILPKYEWAFCLSIHKSQGSEFQEALIVLPEGSEHFGKKIAYTALTRVKKRACLVAREETLCKILSEKTPRTSGIAEKVLQLSCTS</sequence>
<dbReference type="GO" id="GO:0005524">
    <property type="term" value="F:ATP binding"/>
    <property type="evidence" value="ECO:0007669"/>
    <property type="project" value="UniProtKB-KW"/>
</dbReference>
<dbReference type="Pfam" id="PF13538">
    <property type="entry name" value="UvrD_C_2"/>
    <property type="match status" value="1"/>
</dbReference>
<dbReference type="Pfam" id="PF13604">
    <property type="entry name" value="AAA_30"/>
    <property type="match status" value="1"/>
</dbReference>
<keyword evidence="2" id="KW-0067">ATP-binding</keyword>
<dbReference type="PANTHER" id="PTHR43788">
    <property type="entry name" value="DNA2/NAM7 HELICASE FAMILY MEMBER"/>
    <property type="match status" value="1"/>
</dbReference>
<evidence type="ECO:0000313" key="4">
    <source>
        <dbReference type="EMBL" id="CRX38871.1"/>
    </source>
</evidence>
<feature type="domain" description="AAA+ ATPase" evidence="3">
    <location>
        <begin position="189"/>
        <end position="336"/>
    </location>
</feature>
<name>A0A0H5DQE7_9BACT</name>
<keyword evidence="4" id="KW-0378">Hydrolase</keyword>
<dbReference type="SUPFAM" id="SSF52540">
    <property type="entry name" value="P-loop containing nucleoside triphosphate hydrolases"/>
    <property type="match status" value="1"/>
</dbReference>
<reference evidence="5" key="1">
    <citation type="submission" date="2015-06" db="EMBL/GenBank/DDBJ databases">
        <authorList>
            <person name="Bertelli C."/>
        </authorList>
    </citation>
    <scope>NUCLEOTIDE SEQUENCE [LARGE SCALE GENOMIC DNA]</scope>
    <source>
        <strain evidence="5">CRIB-30</strain>
    </source>
</reference>
<dbReference type="EMBL" id="CWGJ01000025">
    <property type="protein sequence ID" value="CRX38871.1"/>
    <property type="molecule type" value="Genomic_DNA"/>
</dbReference>
<protein>
    <submittedName>
        <fullName evidence="4">Exodeoxyribonuclease V alpha subunit</fullName>
        <ecNumber evidence="4">3.1.11.5</ecNumber>
    </submittedName>
</protein>
<dbReference type="InterPro" id="IPR027417">
    <property type="entry name" value="P-loop_NTPase"/>
</dbReference>
<dbReference type="InterPro" id="IPR050534">
    <property type="entry name" value="Coronavir_polyprotein_1ab"/>
</dbReference>
<evidence type="ECO:0000313" key="5">
    <source>
        <dbReference type="Proteomes" id="UP000220251"/>
    </source>
</evidence>
<dbReference type="CDD" id="cd17933">
    <property type="entry name" value="DEXSc_RecD-like"/>
    <property type="match status" value="1"/>
</dbReference>
<organism evidence="4 5">
    <name type="scientific">Estrella lausannensis</name>
    <dbReference type="NCBI Taxonomy" id="483423"/>
    <lineage>
        <taxon>Bacteria</taxon>
        <taxon>Pseudomonadati</taxon>
        <taxon>Chlamydiota</taxon>
        <taxon>Chlamydiia</taxon>
        <taxon>Parachlamydiales</taxon>
        <taxon>Candidatus Criblamydiaceae</taxon>
        <taxon>Estrella</taxon>
    </lineage>
</organism>
<dbReference type="CDD" id="cd18809">
    <property type="entry name" value="SF1_C_RecD"/>
    <property type="match status" value="1"/>
</dbReference>
<dbReference type="GO" id="GO:0006310">
    <property type="term" value="P:DNA recombination"/>
    <property type="evidence" value="ECO:0007669"/>
    <property type="project" value="InterPro"/>
</dbReference>
<dbReference type="Gene3D" id="3.40.50.300">
    <property type="entry name" value="P-loop containing nucleotide triphosphate hydrolases"/>
    <property type="match status" value="3"/>
</dbReference>
<dbReference type="InterPro" id="IPR006344">
    <property type="entry name" value="RecD"/>
</dbReference>
<accession>A0A0H5DQE7</accession>
<dbReference type="PANTHER" id="PTHR43788:SF6">
    <property type="entry name" value="DNA HELICASE B"/>
    <property type="match status" value="1"/>
</dbReference>
<evidence type="ECO:0000256" key="1">
    <source>
        <dbReference type="ARBA" id="ARBA00022741"/>
    </source>
</evidence>
<dbReference type="OrthoDB" id="9803432at2"/>
<evidence type="ECO:0000259" key="3">
    <source>
        <dbReference type="SMART" id="SM00382"/>
    </source>
</evidence>
<gene>
    <name evidence="4" type="primary">recd1</name>
    <name evidence="4" type="ORF">ELAC_1543</name>
</gene>
<dbReference type="GO" id="GO:0008854">
    <property type="term" value="F:exodeoxyribonuclease V activity"/>
    <property type="evidence" value="ECO:0007669"/>
    <property type="project" value="UniProtKB-EC"/>
</dbReference>
<dbReference type="RefSeq" id="WP_098038734.1">
    <property type="nucleotide sequence ID" value="NZ_CWGJ01000025.1"/>
</dbReference>
<dbReference type="GO" id="GO:0009338">
    <property type="term" value="C:exodeoxyribonuclease V complex"/>
    <property type="evidence" value="ECO:0007669"/>
    <property type="project" value="InterPro"/>
</dbReference>
<keyword evidence="5" id="KW-1185">Reference proteome</keyword>
<dbReference type="EC" id="3.1.11.5" evidence="4"/>
<dbReference type="GO" id="GO:0017116">
    <property type="term" value="F:single-stranded DNA helicase activity"/>
    <property type="evidence" value="ECO:0007669"/>
    <property type="project" value="TreeGrafter"/>
</dbReference>
<dbReference type="InterPro" id="IPR049550">
    <property type="entry name" value="RecD_N"/>
</dbReference>
<dbReference type="Pfam" id="PF21185">
    <property type="entry name" value="RecD_N"/>
    <property type="match status" value="1"/>
</dbReference>
<dbReference type="AlphaFoldDB" id="A0A0H5DQE7"/>
<evidence type="ECO:0000256" key="2">
    <source>
        <dbReference type="ARBA" id="ARBA00022840"/>
    </source>
</evidence>
<dbReference type="SMART" id="SM00382">
    <property type="entry name" value="AAA"/>
    <property type="match status" value="1"/>
</dbReference>
<dbReference type="Proteomes" id="UP000220251">
    <property type="component" value="Unassembled WGS sequence"/>
</dbReference>
<dbReference type="GO" id="GO:0006302">
    <property type="term" value="P:double-strand break repair"/>
    <property type="evidence" value="ECO:0007669"/>
    <property type="project" value="InterPro"/>
</dbReference>
<dbReference type="InterPro" id="IPR003593">
    <property type="entry name" value="AAA+_ATPase"/>
</dbReference>